<dbReference type="Pfam" id="PF10382">
    <property type="entry name" value="ZGRF1-like_N"/>
    <property type="match status" value="1"/>
</dbReference>
<proteinExistence type="predicted"/>
<organism evidence="3 4">
    <name type="scientific">Pseudomicrostroma glucosiphilum</name>
    <dbReference type="NCBI Taxonomy" id="1684307"/>
    <lineage>
        <taxon>Eukaryota</taxon>
        <taxon>Fungi</taxon>
        <taxon>Dikarya</taxon>
        <taxon>Basidiomycota</taxon>
        <taxon>Ustilaginomycotina</taxon>
        <taxon>Exobasidiomycetes</taxon>
        <taxon>Microstromatales</taxon>
        <taxon>Microstromatales incertae sedis</taxon>
        <taxon>Pseudomicrostroma</taxon>
    </lineage>
</organism>
<dbReference type="Proteomes" id="UP000245942">
    <property type="component" value="Unassembled WGS sequence"/>
</dbReference>
<dbReference type="RefSeq" id="XP_025348781.1">
    <property type="nucleotide sequence ID" value="XM_025491131.1"/>
</dbReference>
<feature type="compositionally biased region" description="Gly residues" evidence="1">
    <location>
        <begin position="264"/>
        <end position="274"/>
    </location>
</feature>
<feature type="compositionally biased region" description="Low complexity" evidence="1">
    <location>
        <begin position="152"/>
        <end position="171"/>
    </location>
</feature>
<feature type="compositionally biased region" description="Low complexity" evidence="1">
    <location>
        <begin position="1"/>
        <end position="22"/>
    </location>
</feature>
<feature type="region of interest" description="Disordered" evidence="1">
    <location>
        <begin position="133"/>
        <end position="274"/>
    </location>
</feature>
<feature type="compositionally biased region" description="Polar residues" evidence="1">
    <location>
        <begin position="229"/>
        <end position="247"/>
    </location>
</feature>
<evidence type="ECO:0000259" key="2">
    <source>
        <dbReference type="Pfam" id="PF10382"/>
    </source>
</evidence>
<feature type="compositionally biased region" description="Low complexity" evidence="1">
    <location>
        <begin position="178"/>
        <end position="202"/>
    </location>
</feature>
<reference evidence="3 4" key="1">
    <citation type="journal article" date="2018" name="Mol. Biol. Evol.">
        <title>Broad Genomic Sampling Reveals a Smut Pathogenic Ancestry of the Fungal Clade Ustilaginomycotina.</title>
        <authorList>
            <person name="Kijpornyongpan T."/>
            <person name="Mondo S.J."/>
            <person name="Barry K."/>
            <person name="Sandor L."/>
            <person name="Lee J."/>
            <person name="Lipzen A."/>
            <person name="Pangilinan J."/>
            <person name="LaButti K."/>
            <person name="Hainaut M."/>
            <person name="Henrissat B."/>
            <person name="Grigoriev I.V."/>
            <person name="Spatafora J.W."/>
            <person name="Aime M.C."/>
        </authorList>
    </citation>
    <scope>NUCLEOTIDE SEQUENCE [LARGE SCALE GENOMIC DNA]</scope>
    <source>
        <strain evidence="3 4">MCA 4718</strain>
    </source>
</reference>
<protein>
    <recommendedName>
        <fullName evidence="2">5'-3' DNA helicase ZGRF1-like N-terminal domain-containing protein</fullName>
    </recommendedName>
</protein>
<feature type="region of interest" description="Disordered" evidence="1">
    <location>
        <begin position="1"/>
        <end position="23"/>
    </location>
</feature>
<dbReference type="AlphaFoldDB" id="A0A316UAW8"/>
<accession>A0A316UAW8</accession>
<evidence type="ECO:0000313" key="4">
    <source>
        <dbReference type="Proteomes" id="UP000245942"/>
    </source>
</evidence>
<gene>
    <name evidence="3" type="ORF">BCV69DRAFT_277002</name>
</gene>
<dbReference type="GeneID" id="37012865"/>
<sequence>MASPVASTSALSSASGSNSSSSTPKYAIVRHYLVLFSGDKDKKETNRVWHDGRLAHHTYNGKVFLYDEADIELADQFFTNGSPIRPGGPPTPPVFADDSEVTVRDFVVQIQRFQKVTRTDITPLLQAKELARARKSMQTPQSLMGSPARGATSTAPRTPGGSSSSSASTSSVGRFQPASAATSTSTPTRGPVSNVASPASAARKGPLSPHPFKTPFKSPLKRKEMADRSINSEASPLGPGQNNGSQESRGDADAAKKKRLGSNGAIGGGVARRT</sequence>
<evidence type="ECO:0000313" key="3">
    <source>
        <dbReference type="EMBL" id="PWN21621.1"/>
    </source>
</evidence>
<name>A0A316UAW8_9BASI</name>
<dbReference type="InterPro" id="IPR018838">
    <property type="entry name" value="ZGRF1-like_N"/>
</dbReference>
<dbReference type="EMBL" id="KZ819325">
    <property type="protein sequence ID" value="PWN21621.1"/>
    <property type="molecule type" value="Genomic_DNA"/>
</dbReference>
<dbReference type="OrthoDB" id="6513042at2759"/>
<keyword evidence="4" id="KW-1185">Reference proteome</keyword>
<evidence type="ECO:0000256" key="1">
    <source>
        <dbReference type="SAM" id="MobiDB-lite"/>
    </source>
</evidence>
<feature type="domain" description="5'-3' DNA helicase ZGRF1-like N-terminal" evidence="2">
    <location>
        <begin position="29"/>
        <end position="121"/>
    </location>
</feature>